<evidence type="ECO:0000256" key="2">
    <source>
        <dbReference type="SAM" id="Phobius"/>
    </source>
</evidence>
<keyword evidence="5" id="KW-1185">Reference proteome</keyword>
<feature type="transmembrane region" description="Helical" evidence="2">
    <location>
        <begin position="300"/>
        <end position="323"/>
    </location>
</feature>
<evidence type="ECO:0000313" key="5">
    <source>
        <dbReference type="Proteomes" id="UP001347796"/>
    </source>
</evidence>
<dbReference type="Pfam" id="PF01757">
    <property type="entry name" value="Acyl_transf_3"/>
    <property type="match status" value="1"/>
</dbReference>
<dbReference type="Proteomes" id="UP001347796">
    <property type="component" value="Unassembled WGS sequence"/>
</dbReference>
<comment type="caution">
    <text evidence="4">The sequence shown here is derived from an EMBL/GenBank/DDBJ whole genome shotgun (WGS) entry which is preliminary data.</text>
</comment>
<gene>
    <name evidence="4" type="ORF">SNE40_014370</name>
</gene>
<dbReference type="AlphaFoldDB" id="A0AAN8JI69"/>
<organism evidence="4 5">
    <name type="scientific">Patella caerulea</name>
    <name type="common">Rayed Mediterranean limpet</name>
    <dbReference type="NCBI Taxonomy" id="87958"/>
    <lineage>
        <taxon>Eukaryota</taxon>
        <taxon>Metazoa</taxon>
        <taxon>Spiralia</taxon>
        <taxon>Lophotrochozoa</taxon>
        <taxon>Mollusca</taxon>
        <taxon>Gastropoda</taxon>
        <taxon>Patellogastropoda</taxon>
        <taxon>Patelloidea</taxon>
        <taxon>Patellidae</taxon>
        <taxon>Patella</taxon>
    </lineage>
</organism>
<sequence length="461" mass="51581">MNVDTRGLILKLNWGVCVPASCHSEDISRLFSMGPVKLPVNRVACLQKPDLEKDTSAIVAICILCVFGILVALATFSEGVMGALPVSKREEQNYFGRINNEFVSDEKFIIKNGYAPDAFELKQTASLSTGWYTTLSETNGYEKIDKSKGDIGESSSSKTDSYTRNVPAPDEHPYEKLSNGDGKSLSHNPKVSVEISNTELEAKVNDIGVKVENVADKEAVRKIHPIIKAFSLITNMPKILNGKKSKGAINCVHGIRFVSMLWIILGHTYNYGVVSQSDSQTTQNLIDADGLFKRFSFQGIMAAGFAVDTFFLLSGFLVSYLTLKDLRKRKITGGYMFMYYFHRFWRLTPLYMIVLMTFSCLYKYMGDGPLWPAAIKAADYCKTNWWTNVLYVNNLVNNHEQCLGWSWYLANDMQFYIISPIFIFTIFWYAPVGIALAVLVGAAGVSSAFYEEYVTGGDMFT</sequence>
<feature type="transmembrane region" description="Helical" evidence="2">
    <location>
        <begin position="57"/>
        <end position="76"/>
    </location>
</feature>
<dbReference type="PANTHER" id="PTHR11161">
    <property type="entry name" value="O-ACYLTRANSFERASE"/>
    <property type="match status" value="1"/>
</dbReference>
<name>A0AAN8JI69_PATCE</name>
<keyword evidence="2" id="KW-1133">Transmembrane helix</keyword>
<dbReference type="InterPro" id="IPR052728">
    <property type="entry name" value="O2_lipid_transport_reg"/>
</dbReference>
<keyword evidence="2" id="KW-0472">Membrane</keyword>
<evidence type="ECO:0000259" key="3">
    <source>
        <dbReference type="Pfam" id="PF01757"/>
    </source>
</evidence>
<evidence type="ECO:0000256" key="1">
    <source>
        <dbReference type="SAM" id="MobiDB-lite"/>
    </source>
</evidence>
<feature type="compositionally biased region" description="Polar residues" evidence="1">
    <location>
        <begin position="153"/>
        <end position="164"/>
    </location>
</feature>
<accession>A0AAN8JI69</accession>
<feature type="transmembrane region" description="Helical" evidence="2">
    <location>
        <begin position="344"/>
        <end position="365"/>
    </location>
</feature>
<protein>
    <recommendedName>
        <fullName evidence="3">Acyltransferase 3 domain-containing protein</fullName>
    </recommendedName>
</protein>
<dbReference type="PANTHER" id="PTHR11161:SF0">
    <property type="entry name" value="O-ACYLTRANSFERASE LIKE PROTEIN"/>
    <property type="match status" value="1"/>
</dbReference>
<feature type="domain" description="Acyltransferase 3" evidence="3">
    <location>
        <begin position="251"/>
        <end position="447"/>
    </location>
</feature>
<dbReference type="GO" id="GO:0016747">
    <property type="term" value="F:acyltransferase activity, transferring groups other than amino-acyl groups"/>
    <property type="evidence" value="ECO:0007669"/>
    <property type="project" value="InterPro"/>
</dbReference>
<evidence type="ECO:0000313" key="4">
    <source>
        <dbReference type="EMBL" id="KAK6176000.1"/>
    </source>
</evidence>
<dbReference type="InterPro" id="IPR002656">
    <property type="entry name" value="Acyl_transf_3_dom"/>
</dbReference>
<feature type="region of interest" description="Disordered" evidence="1">
    <location>
        <begin position="143"/>
        <end position="187"/>
    </location>
</feature>
<reference evidence="4 5" key="1">
    <citation type="submission" date="2024-01" db="EMBL/GenBank/DDBJ databases">
        <title>The genome of the rayed Mediterranean limpet Patella caerulea (Linnaeus, 1758).</title>
        <authorList>
            <person name="Anh-Thu Weber A."/>
            <person name="Halstead-Nussloch G."/>
        </authorList>
    </citation>
    <scope>NUCLEOTIDE SEQUENCE [LARGE SCALE GENOMIC DNA]</scope>
    <source>
        <strain evidence="4">AATW-2023a</strain>
        <tissue evidence="4">Whole specimen</tissue>
    </source>
</reference>
<dbReference type="EMBL" id="JAZGQO010000010">
    <property type="protein sequence ID" value="KAK6176000.1"/>
    <property type="molecule type" value="Genomic_DNA"/>
</dbReference>
<proteinExistence type="predicted"/>
<keyword evidence="2" id="KW-0812">Transmembrane</keyword>
<feature type="transmembrane region" description="Helical" evidence="2">
    <location>
        <begin position="415"/>
        <end position="440"/>
    </location>
</feature>